<gene>
    <name evidence="2" type="ORF">UFOVP587_9</name>
</gene>
<evidence type="ECO:0000313" key="2">
    <source>
        <dbReference type="EMBL" id="CAB4151287.1"/>
    </source>
</evidence>
<name>A0A6J5MZ95_9CAUD</name>
<accession>A0A6J5MZ95</accession>
<evidence type="ECO:0000256" key="1">
    <source>
        <dbReference type="SAM" id="MobiDB-lite"/>
    </source>
</evidence>
<feature type="compositionally biased region" description="Low complexity" evidence="1">
    <location>
        <begin position="57"/>
        <end position="70"/>
    </location>
</feature>
<reference evidence="2" key="1">
    <citation type="submission" date="2020-04" db="EMBL/GenBank/DDBJ databases">
        <authorList>
            <person name="Chiriac C."/>
            <person name="Salcher M."/>
            <person name="Ghai R."/>
            <person name="Kavagutti S V."/>
        </authorList>
    </citation>
    <scope>NUCLEOTIDE SEQUENCE</scope>
</reference>
<feature type="region of interest" description="Disordered" evidence="1">
    <location>
        <begin position="84"/>
        <end position="220"/>
    </location>
</feature>
<feature type="region of interest" description="Disordered" evidence="1">
    <location>
        <begin position="39"/>
        <end position="70"/>
    </location>
</feature>
<feature type="compositionally biased region" description="Basic and acidic residues" evidence="1">
    <location>
        <begin position="184"/>
        <end position="196"/>
    </location>
</feature>
<proteinExistence type="predicted"/>
<dbReference type="EMBL" id="LR796566">
    <property type="protein sequence ID" value="CAB4151287.1"/>
    <property type="molecule type" value="Genomic_DNA"/>
</dbReference>
<protein>
    <submittedName>
        <fullName evidence="2">Uncharacterized protein</fullName>
    </submittedName>
</protein>
<sequence length="220" mass="23976">MASKPKISFGDDLLKQILKMANIKTTRELKVKAARGISMGKSPFPKVKPKPIPKPTKPIVAVKPKPKGVGKIAAVKPERPVRDFIPRGATLPKSGSVQRGAEKSGSRRIAISEGAKPPKKGETPLLGGGDTRGSIVVPPTKASLRPPKPAKGSYEANPAKVQETMDRRRIGQGQARPKAASTDPKARMKFLQDRIKNPTSERQLKRDKFQLNALQQKYKK</sequence>
<organism evidence="2">
    <name type="scientific">uncultured Caudovirales phage</name>
    <dbReference type="NCBI Taxonomy" id="2100421"/>
    <lineage>
        <taxon>Viruses</taxon>
        <taxon>Duplodnaviria</taxon>
        <taxon>Heunggongvirae</taxon>
        <taxon>Uroviricota</taxon>
        <taxon>Caudoviricetes</taxon>
        <taxon>Peduoviridae</taxon>
        <taxon>Maltschvirus</taxon>
        <taxon>Maltschvirus maltsch</taxon>
    </lineage>
</organism>